<feature type="transmembrane region" description="Helical" evidence="6">
    <location>
        <begin position="94"/>
        <end position="117"/>
    </location>
</feature>
<comment type="subcellular location">
    <subcellularLocation>
        <location evidence="1">Cytoplasm</location>
        <location evidence="1">Cytoskeleton</location>
    </subcellularLocation>
</comment>
<sequence length="433" mass="46750">MGTITARLDLPPDHQAYLYMEVDAKVSPSVQTSIATSIRFGVWGMCLGFYRFGPDGASWDDAGSCTPPRLGYTVDDAILQLTGQKDLAKIALKALMGILILHPIACGLVFLSLLASLVTTWHPVRALNVISLIAVILSAVAATIVFVIDIVLIPIARQKVEEATKNALTVALGNGGLDDFGCCGCFVVGRDRGQRDCLRVLRMWKASGSSRKEEPIWWCRKVAQSDNGSSATATEMSPRQTVLQSEYIETVRLFACLAPIKPLTHYRIQEIKSLGAPLLQVQNIILGGKTVIASGAIIRGDLRRTGTGSAVVISLGGTADQPPYKTYRGNFNYYPMKIGDHVHIGAGTVVEAATIGNHVEIGKNCGKFTIIKDCAKIDDNSIVPPNTVIPALARFGGSPAQFIEELPESTMENVEIHTKGYYSRFQPQEPAGH</sequence>
<protein>
    <recommendedName>
        <fullName evidence="5">Dynactin subunit 5</fullName>
    </recommendedName>
</protein>
<keyword evidence="6" id="KW-1133">Transmembrane helix</keyword>
<dbReference type="Proteomes" id="UP000614334">
    <property type="component" value="Unassembled WGS sequence"/>
</dbReference>
<keyword evidence="6" id="KW-0812">Transmembrane</keyword>
<gene>
    <name evidence="7" type="ORF">RHS01_04556</name>
</gene>
<dbReference type="GO" id="GO:0005869">
    <property type="term" value="C:dynactin complex"/>
    <property type="evidence" value="ECO:0007669"/>
    <property type="project" value="TreeGrafter"/>
</dbReference>
<evidence type="ECO:0000313" key="8">
    <source>
        <dbReference type="Proteomes" id="UP000614334"/>
    </source>
</evidence>
<name>A0A8H7IDU7_9AGAM</name>
<dbReference type="GO" id="GO:0005886">
    <property type="term" value="C:plasma membrane"/>
    <property type="evidence" value="ECO:0007669"/>
    <property type="project" value="InterPro"/>
</dbReference>
<dbReference type="Pfam" id="PF06687">
    <property type="entry name" value="SUR7"/>
    <property type="match status" value="1"/>
</dbReference>
<dbReference type="InterPro" id="IPR009571">
    <property type="entry name" value="SUR7/Rim9-like_fungi"/>
</dbReference>
<evidence type="ECO:0000256" key="2">
    <source>
        <dbReference type="ARBA" id="ARBA00022490"/>
    </source>
</evidence>
<evidence type="ECO:0000313" key="7">
    <source>
        <dbReference type="EMBL" id="KAF8756606.1"/>
    </source>
</evidence>
<dbReference type="Gene3D" id="2.160.10.10">
    <property type="entry name" value="Hexapeptide repeat proteins"/>
    <property type="match status" value="1"/>
</dbReference>
<dbReference type="PANTHER" id="PTHR46126">
    <property type="entry name" value="DYNACTIN SUBUNIT 5"/>
    <property type="match status" value="1"/>
</dbReference>
<evidence type="ECO:0000256" key="6">
    <source>
        <dbReference type="SAM" id="Phobius"/>
    </source>
</evidence>
<dbReference type="EMBL" id="JACYCF010000006">
    <property type="protein sequence ID" value="KAF8756606.1"/>
    <property type="molecule type" value="Genomic_DNA"/>
</dbReference>
<dbReference type="InterPro" id="IPR047125">
    <property type="entry name" value="DCTN5"/>
</dbReference>
<comment type="caution">
    <text evidence="7">The sequence shown here is derived from an EMBL/GenBank/DDBJ whole genome shotgun (WGS) entry which is preliminary data.</text>
</comment>
<evidence type="ECO:0000256" key="5">
    <source>
        <dbReference type="ARBA" id="ARBA00034865"/>
    </source>
</evidence>
<reference evidence="7" key="1">
    <citation type="submission" date="2020-09" db="EMBL/GenBank/DDBJ databases">
        <title>Comparative genome analyses of four rice-infecting Rhizoctonia solani isolates reveal extensive enrichment of homogalacturonan modification genes.</title>
        <authorList>
            <person name="Lee D.-Y."/>
            <person name="Jeon J."/>
            <person name="Kim K.-T."/>
            <person name="Cheong K."/>
            <person name="Song H."/>
            <person name="Choi G."/>
            <person name="Ko J."/>
            <person name="Opiyo S.O."/>
            <person name="Zuo S."/>
            <person name="Madhav S."/>
            <person name="Lee Y.-H."/>
            <person name="Wang G.-L."/>
        </authorList>
    </citation>
    <scope>NUCLEOTIDE SEQUENCE</scope>
    <source>
        <strain evidence="7">AG1-IA B2</strain>
    </source>
</reference>
<dbReference type="AlphaFoldDB" id="A0A8H7IDU7"/>
<keyword evidence="6" id="KW-0472">Membrane</keyword>
<keyword evidence="3" id="KW-0206">Cytoskeleton</keyword>
<dbReference type="CDD" id="cd03359">
    <property type="entry name" value="LbH_Dynactin_5"/>
    <property type="match status" value="1"/>
</dbReference>
<accession>A0A8H7IDU7</accession>
<dbReference type="SUPFAM" id="SSF51161">
    <property type="entry name" value="Trimeric LpxA-like enzymes"/>
    <property type="match status" value="1"/>
</dbReference>
<organism evidence="7 8">
    <name type="scientific">Rhizoctonia solani</name>
    <dbReference type="NCBI Taxonomy" id="456999"/>
    <lineage>
        <taxon>Eukaryota</taxon>
        <taxon>Fungi</taxon>
        <taxon>Dikarya</taxon>
        <taxon>Basidiomycota</taxon>
        <taxon>Agaricomycotina</taxon>
        <taxon>Agaricomycetes</taxon>
        <taxon>Cantharellales</taxon>
        <taxon>Ceratobasidiaceae</taxon>
        <taxon>Rhizoctonia</taxon>
    </lineage>
</organism>
<proteinExistence type="inferred from homology"/>
<evidence type="ECO:0000256" key="1">
    <source>
        <dbReference type="ARBA" id="ARBA00004245"/>
    </source>
</evidence>
<feature type="transmembrane region" description="Helical" evidence="6">
    <location>
        <begin position="129"/>
        <end position="155"/>
    </location>
</feature>
<dbReference type="InterPro" id="IPR011004">
    <property type="entry name" value="Trimer_LpxA-like_sf"/>
</dbReference>
<comment type="similarity">
    <text evidence="4">Belongs to the dynactin subunits 5/6 family. Dynactin subunit 5 subfamily.</text>
</comment>
<evidence type="ECO:0000256" key="4">
    <source>
        <dbReference type="ARBA" id="ARBA00034706"/>
    </source>
</evidence>
<keyword evidence="2" id="KW-0963">Cytoplasm</keyword>
<evidence type="ECO:0000256" key="3">
    <source>
        <dbReference type="ARBA" id="ARBA00023212"/>
    </source>
</evidence>
<dbReference type="PANTHER" id="PTHR46126:SF1">
    <property type="entry name" value="DYNACTIN SUBUNIT 5"/>
    <property type="match status" value="1"/>
</dbReference>
<dbReference type="Pfam" id="PF21711">
    <property type="entry name" value="DCTN5"/>
    <property type="match status" value="1"/>
</dbReference>